<dbReference type="PANTHER" id="PTHR11254:SF67">
    <property type="entry name" value="E3 UBIQUITIN-PROTEIN LIGASE HUWE1"/>
    <property type="match status" value="1"/>
</dbReference>
<dbReference type="CDD" id="cd00078">
    <property type="entry name" value="HECTc"/>
    <property type="match status" value="1"/>
</dbReference>
<sequence>MSDSHREYTPERAYPSDVERGNVFGSSPSELHSLYRLGRSRHDSDADALDSDVAVDEDARGTGLAPLGMFRGSADPRSSDIESALDEDVHGDEIDHEDSNVDEDDDRGTERGSDEDGDLDATQDIMGGELGLLEDDEDEDEDDDDDDEGDDDDDDDEDDAPSDEDEDHEYAQFAGVQQEMLSLMEQRGAAWMDGMPASHLQALRRADIQAQRLMQRFRNADEDMEVFVVWRSGQEAGEVLAELEEDASLSGRGLQFMNVGVDNADWAEGFGLGMTAANAMFVSDPSSEALRPYAPVRMELPQPPRIGVEQRPATERNLSVASTVLDGLGSRRHGPGATIGNILLYGSGARCRSCPRSAREALSGLCRSDGLRSVLGSDTGVAPSALVMRRNLSSGDCGLRDATDAYMHDLAELLLRSPVYNEILGHGMAAAFLTSKVNQQPKESDWSWELPTLATVLAGAHLHPLFWDTDRFNSPIHNQQWHGSRPKPVPMQIRLSDDLLEALLGFPLGPLIGLDRFGTLAVTGTRQRRRDVLRLHRAFRRCTPRRGAPFEALSGLDTLARHPDSQQKSFAGLHEEMRALWRDERVRRERAQLDEEYRRQLEEEAQRAPETSHVATEHSNDTTEPASQRAADSVATPVEDISLASAGPSGLNELDQRLVGSETTWLDANRRGQLPERLAHSGYAMEVEEALLDERALEQDTMVDVATNLDADPETTAYVSAIASASSSVADQRDASGPAHGSQTDDLDTAQVARAVGIDPTVLVELPPDLRREVIQQHLVQIRNSTAFMNCLPAHIQQEVEEAASQMERLRGSATDMDNGSFLATLPPALREEIYLTSDESFLQTLPPHLAAEARAIRDRRRPGATAAFLLGSDLLPPTSTMASVSSPVPELTARQSAGLPLISRLDVLEKALRSPGVCSPLLANTVRLLCYDTTTRLRIVRLTWQLLECQRAEDASAAGRSAELAGSLLRFSPTIALDLVAAEGERPLVHLLQSIPKAVRHGGRHRHRLVEVLITTTCLYVQVLRGSPSSRGTLLEPAQPDAVVQVPLAPPRVDEVVLEDLAMALQVPDLSVRSWERLLAIYEYLYGEEMNRETVIRCLIRLGTSLIGPVCEAIREEPGLRVCETLFVQTVQTTARLLRPHLERLQALNPVWNCLEEQLTNRETLGPPVRLSRLMECYLQAHSVRIPDLLADMNRPRTALPADTARTTTLEMAPGSNPPPSGSSLDALVDHDAVLSVDRALSRFMERHAYLINQLLQMNPALFRHGFQSTLLHARFLDFENKKVFFRHVIQEQRRSSRQPPVRLLVRRDCVFEDSYHQLRPRNPAELRGTLTVQFVGEEGIDAGGLVREWYVILARKIFDENYALFRRCVGKSGAYHINECSYVNEDHLGFFKFIGRFIGKALWDGQLLDAYFARSVYKHMIGLKPSYHDIEAIDPEYYASLVWMLENNIAHVLDLTMSAELDQFGELKVVDLVPNGRQVPVTEENKWEYVRLITELKMTKAIEQQLSAFLEGFHELVPPSLIAMFSDYELELLISGLPEIDIADLKIHTTYSGYRPSSPQIQWFWQAVAEMDRDDRARLVMFVTGSSKVPLGGFANLPGMNGGVQRFQIHRVAGDTDRLPSAHTCFNQLDLPEYSTYEKMRERLLTAIREGNEGFGFG</sequence>
<dbReference type="InterPro" id="IPR035983">
    <property type="entry name" value="Hect_E3_ubiquitin_ligase"/>
</dbReference>
<dbReference type="FunFam" id="3.30.2410.10:FF:000009">
    <property type="entry name" value="Probable E3 ubiquitin-protein ligase HECTD2"/>
    <property type="match status" value="1"/>
</dbReference>
<keyword evidence="5 7" id="KW-0833">Ubl conjugation pathway</keyword>
<dbReference type="Pfam" id="PF14377">
    <property type="entry name" value="UBM"/>
    <property type="match status" value="2"/>
</dbReference>
<evidence type="ECO:0000256" key="3">
    <source>
        <dbReference type="ARBA" id="ARBA00012485"/>
    </source>
</evidence>
<name>A0A7J7IPJ6_9RHOD</name>
<gene>
    <name evidence="10" type="primary">HACE1</name>
    <name evidence="10" type="ORF">F1559_004872</name>
</gene>
<feature type="compositionally biased region" description="Basic and acidic residues" evidence="8">
    <location>
        <begin position="1"/>
        <end position="10"/>
    </location>
</feature>
<evidence type="ECO:0000256" key="4">
    <source>
        <dbReference type="ARBA" id="ARBA00022679"/>
    </source>
</evidence>
<organism evidence="10 11">
    <name type="scientific">Cyanidiococcus yangmingshanensis</name>
    <dbReference type="NCBI Taxonomy" id="2690220"/>
    <lineage>
        <taxon>Eukaryota</taxon>
        <taxon>Rhodophyta</taxon>
        <taxon>Bangiophyceae</taxon>
        <taxon>Cyanidiales</taxon>
        <taxon>Cyanidiaceae</taxon>
        <taxon>Cyanidiococcus</taxon>
    </lineage>
</organism>
<evidence type="ECO:0000256" key="1">
    <source>
        <dbReference type="ARBA" id="ARBA00000885"/>
    </source>
</evidence>
<dbReference type="FunFam" id="3.90.1750.10:FF:000026">
    <property type="entry name" value="E3 ubiquitin-protein ligase HACE1"/>
    <property type="match status" value="1"/>
</dbReference>
<proteinExistence type="inferred from homology"/>
<dbReference type="Proteomes" id="UP000530660">
    <property type="component" value="Unassembled WGS sequence"/>
</dbReference>
<evidence type="ECO:0000256" key="8">
    <source>
        <dbReference type="SAM" id="MobiDB-lite"/>
    </source>
</evidence>
<dbReference type="OrthoDB" id="8068875at2759"/>
<dbReference type="PANTHER" id="PTHR11254">
    <property type="entry name" value="HECT DOMAIN UBIQUITIN-PROTEIN LIGASE"/>
    <property type="match status" value="1"/>
</dbReference>
<dbReference type="FunFam" id="3.90.1750.10:FF:000003">
    <property type="entry name" value="E3 ubiquitin-protein ligase UPL1"/>
    <property type="match status" value="1"/>
</dbReference>
<feature type="region of interest" description="Disordered" evidence="8">
    <location>
        <begin position="1"/>
        <end position="168"/>
    </location>
</feature>
<feature type="region of interest" description="Disordered" evidence="8">
    <location>
        <begin position="599"/>
        <end position="634"/>
    </location>
</feature>
<feature type="compositionally biased region" description="Basic and acidic residues" evidence="8">
    <location>
        <begin position="87"/>
        <end position="99"/>
    </location>
</feature>
<dbReference type="EMBL" id="VWRR01000003">
    <property type="protein sequence ID" value="KAF6004639.1"/>
    <property type="molecule type" value="Genomic_DNA"/>
</dbReference>
<reference evidence="10 11" key="1">
    <citation type="journal article" date="2020" name="J. Phycol.">
        <title>Comparative genome analysis reveals Cyanidiococcus gen. nov., a new extremophilic red algal genus sister to Cyanidioschyzon (Cyanidioschyzonaceae, Rhodophyta).</title>
        <authorList>
            <person name="Liu S.-L."/>
            <person name="Chiang Y.-R."/>
            <person name="Yoon H.S."/>
            <person name="Fu H.-Y."/>
        </authorList>
    </citation>
    <scope>NUCLEOTIDE SEQUENCE [LARGE SCALE GENOMIC DNA]</scope>
    <source>
        <strain evidence="10 11">THAL066</strain>
    </source>
</reference>
<dbReference type="GO" id="GO:0005737">
    <property type="term" value="C:cytoplasm"/>
    <property type="evidence" value="ECO:0007669"/>
    <property type="project" value="TreeGrafter"/>
</dbReference>
<dbReference type="EC" id="2.3.2.26" evidence="3"/>
<dbReference type="InterPro" id="IPR000569">
    <property type="entry name" value="HECT_dom"/>
</dbReference>
<evidence type="ECO:0000313" key="11">
    <source>
        <dbReference type="Proteomes" id="UP000530660"/>
    </source>
</evidence>
<dbReference type="InterPro" id="IPR050409">
    <property type="entry name" value="E3_ubiq-protein_ligase"/>
</dbReference>
<keyword evidence="11" id="KW-1185">Reference proteome</keyword>
<keyword evidence="4" id="KW-0808">Transferase</keyword>
<protein>
    <recommendedName>
        <fullName evidence="3">HECT-type E3 ubiquitin transferase</fullName>
        <ecNumber evidence="3">2.3.2.26</ecNumber>
    </recommendedName>
</protein>
<feature type="compositionally biased region" description="Acidic residues" evidence="8">
    <location>
        <begin position="132"/>
        <end position="168"/>
    </location>
</feature>
<evidence type="ECO:0000256" key="2">
    <source>
        <dbReference type="ARBA" id="ARBA00004906"/>
    </source>
</evidence>
<dbReference type="GO" id="GO:0000209">
    <property type="term" value="P:protein polyubiquitination"/>
    <property type="evidence" value="ECO:0007669"/>
    <property type="project" value="TreeGrafter"/>
</dbReference>
<dbReference type="FunFam" id="3.30.2160.10:FF:000001">
    <property type="entry name" value="E3 ubiquitin-protein ligase NEDD4-like"/>
    <property type="match status" value="1"/>
</dbReference>
<evidence type="ECO:0000256" key="5">
    <source>
        <dbReference type="ARBA" id="ARBA00022786"/>
    </source>
</evidence>
<dbReference type="InterPro" id="IPR025527">
    <property type="entry name" value="HUWE1/Rev1_UBM"/>
</dbReference>
<dbReference type="PROSITE" id="PS50237">
    <property type="entry name" value="HECT"/>
    <property type="match status" value="1"/>
</dbReference>
<evidence type="ECO:0000256" key="7">
    <source>
        <dbReference type="PROSITE-ProRule" id="PRU00104"/>
    </source>
</evidence>
<comment type="pathway">
    <text evidence="2">Protein modification; protein ubiquitination.</text>
</comment>
<comment type="catalytic activity">
    <reaction evidence="1">
        <text>S-ubiquitinyl-[E2 ubiquitin-conjugating enzyme]-L-cysteine + [acceptor protein]-L-lysine = [E2 ubiquitin-conjugating enzyme]-L-cysteine + N(6)-ubiquitinyl-[acceptor protein]-L-lysine.</text>
        <dbReference type="EC" id="2.3.2.26"/>
    </reaction>
</comment>
<feature type="domain" description="HECT" evidence="9">
    <location>
        <begin position="1324"/>
        <end position="1660"/>
    </location>
</feature>
<dbReference type="Gene3D" id="3.90.1750.10">
    <property type="entry name" value="Hect, E3 ligase catalytic domains"/>
    <property type="match status" value="1"/>
</dbReference>
<accession>A0A7J7IPJ6</accession>
<evidence type="ECO:0000313" key="10">
    <source>
        <dbReference type="EMBL" id="KAF6004639.1"/>
    </source>
</evidence>
<feature type="compositionally biased region" description="Acidic residues" evidence="8">
    <location>
        <begin position="46"/>
        <end position="56"/>
    </location>
</feature>
<feature type="active site" description="Glycyl thioester intermediate" evidence="7">
    <location>
        <position position="1627"/>
    </location>
</feature>
<comment type="caution">
    <text evidence="10">The sequence shown here is derived from an EMBL/GenBank/DDBJ whole genome shotgun (WGS) entry which is preliminary data.</text>
</comment>
<evidence type="ECO:0000259" key="9">
    <source>
        <dbReference type="PROSITE" id="PS50237"/>
    </source>
</evidence>
<dbReference type="Gene3D" id="3.30.2410.10">
    <property type="entry name" value="Hect, E3 ligase catalytic domain"/>
    <property type="match status" value="1"/>
</dbReference>
<dbReference type="SUPFAM" id="SSF56204">
    <property type="entry name" value="Hect, E3 ligase catalytic domain"/>
    <property type="match status" value="1"/>
</dbReference>
<dbReference type="Pfam" id="PF00632">
    <property type="entry name" value="HECT"/>
    <property type="match status" value="1"/>
</dbReference>
<comment type="similarity">
    <text evidence="6">Belongs to the UPL family. TOM1/PTR1 subfamily.</text>
</comment>
<feature type="region of interest" description="Disordered" evidence="8">
    <location>
        <begin position="727"/>
        <end position="746"/>
    </location>
</feature>
<dbReference type="Gene3D" id="3.30.2160.10">
    <property type="entry name" value="Hect, E3 ligase catalytic domain"/>
    <property type="match status" value="1"/>
</dbReference>
<dbReference type="SMART" id="SM00119">
    <property type="entry name" value="HECTc"/>
    <property type="match status" value="1"/>
</dbReference>
<evidence type="ECO:0000256" key="6">
    <source>
        <dbReference type="ARBA" id="ARBA00034494"/>
    </source>
</evidence>
<dbReference type="GO" id="GO:0006511">
    <property type="term" value="P:ubiquitin-dependent protein catabolic process"/>
    <property type="evidence" value="ECO:0007669"/>
    <property type="project" value="TreeGrafter"/>
</dbReference>
<dbReference type="GO" id="GO:0061630">
    <property type="term" value="F:ubiquitin protein ligase activity"/>
    <property type="evidence" value="ECO:0007669"/>
    <property type="project" value="UniProtKB-EC"/>
</dbReference>